<dbReference type="GO" id="GO:0030170">
    <property type="term" value="F:pyridoxal phosphate binding"/>
    <property type="evidence" value="ECO:0007669"/>
    <property type="project" value="InterPro"/>
</dbReference>
<dbReference type="InterPro" id="IPR015421">
    <property type="entry name" value="PyrdxlP-dep_Trfase_major"/>
</dbReference>
<dbReference type="InterPro" id="IPR015422">
    <property type="entry name" value="PyrdxlP-dep_Trfase_small"/>
</dbReference>
<evidence type="ECO:0000256" key="2">
    <source>
        <dbReference type="ARBA" id="ARBA00022898"/>
    </source>
</evidence>
<comment type="similarity">
    <text evidence="4">Belongs to the group II decarboxylase family. Sphingosine-1-phosphate lyase subfamily.</text>
</comment>
<dbReference type="Proteomes" id="UP000605805">
    <property type="component" value="Unassembled WGS sequence"/>
</dbReference>
<sequence>MGKLPRQGIDWHEVLHRLMSIMRRLPNHLEHGIVGSMTTFPHPLAQFVYSMYQLFNANDVALYSEVRNLELEAVEMLGEILGCENCVGMITTGGSEANLAALYLAREHGYTKVYIARTAHDSLFKAIRLLKLEAIEVKYDSYFRIDPDDFEKKCVENGAGILVASLGTTGTGSVDRVAELSNIAKKCSVVIHVDAALGGFVIPFIDAKLGEVFKFQNVVSATMDPHKLGLVPIPAGGLVVRDEQWFSPLYFESRYMPARYQIGILGTRSAGSIAATWAMLMYMGWDGYRRQALSLFELTRFLVEKVKSSGFDVVGEALAPVVCIPTERESKALEYLWSKGLYVYRCGIVQGIRVVIMPHVRREHLEAVVRELRNFVNTEAL</sequence>
<keyword evidence="7" id="KW-0808">Transferase</keyword>
<dbReference type="InterPro" id="IPR002129">
    <property type="entry name" value="PyrdxlP-dep_de-COase"/>
</dbReference>
<dbReference type="AlphaFoldDB" id="A0A832YZQ1"/>
<dbReference type="EMBL" id="DQTV01000064">
    <property type="protein sequence ID" value="HIP57107.1"/>
    <property type="molecule type" value="Genomic_DNA"/>
</dbReference>
<evidence type="ECO:0000313" key="7">
    <source>
        <dbReference type="EMBL" id="HIP57107.1"/>
    </source>
</evidence>
<reference evidence="7" key="1">
    <citation type="journal article" date="2020" name="ISME J.">
        <title>Gammaproteobacteria mediating utilization of methyl-, sulfur- and petroleum organic compounds in deep ocean hydrothermal plumes.</title>
        <authorList>
            <person name="Zhou Z."/>
            <person name="Liu Y."/>
            <person name="Pan J."/>
            <person name="Cron B.R."/>
            <person name="Toner B.M."/>
            <person name="Anantharaman K."/>
            <person name="Breier J.A."/>
            <person name="Dick G.J."/>
            <person name="Li M."/>
        </authorList>
    </citation>
    <scope>NUCLEOTIDE SEQUENCE</scope>
    <source>
        <strain evidence="7">SZUA-1435</strain>
    </source>
</reference>
<evidence type="ECO:0000256" key="5">
    <source>
        <dbReference type="PIRSR" id="PIRSR602129-50"/>
    </source>
</evidence>
<feature type="modified residue" description="N6-(pyridoxal phosphate)lysine" evidence="5">
    <location>
        <position position="227"/>
    </location>
</feature>
<dbReference type="Pfam" id="PF00282">
    <property type="entry name" value="Pyridoxal_deC"/>
    <property type="match status" value="1"/>
</dbReference>
<protein>
    <submittedName>
        <fullName evidence="7">Aminotransferase class I/II-fold pyridoxal phosphate-dependent enzyme</fullName>
    </submittedName>
</protein>
<dbReference type="InterPro" id="IPR050477">
    <property type="entry name" value="GrpII_AminoAcid_Decarb"/>
</dbReference>
<gene>
    <name evidence="7" type="ORF">EYH02_03445</name>
</gene>
<accession>A0A832YZQ1</accession>
<dbReference type="GO" id="GO:0019752">
    <property type="term" value="P:carboxylic acid metabolic process"/>
    <property type="evidence" value="ECO:0007669"/>
    <property type="project" value="InterPro"/>
</dbReference>
<dbReference type="PANTHER" id="PTHR42735:SF6">
    <property type="entry name" value="SPHINGOSINE-1-PHOSPHATE LYASE 1"/>
    <property type="match status" value="1"/>
</dbReference>
<keyword evidence="3 6" id="KW-0456">Lyase</keyword>
<organism evidence="7 8">
    <name type="scientific">Ignisphaera aggregans</name>
    <dbReference type="NCBI Taxonomy" id="334771"/>
    <lineage>
        <taxon>Archaea</taxon>
        <taxon>Thermoproteota</taxon>
        <taxon>Thermoprotei</taxon>
        <taxon>Desulfurococcales</taxon>
        <taxon>Desulfurococcaceae</taxon>
        <taxon>Ignisphaera</taxon>
    </lineage>
</organism>
<keyword evidence="7" id="KW-0032">Aminotransferase</keyword>
<evidence type="ECO:0000256" key="1">
    <source>
        <dbReference type="ARBA" id="ARBA00001933"/>
    </source>
</evidence>
<dbReference type="InterPro" id="IPR015424">
    <property type="entry name" value="PyrdxlP-dep_Trfase"/>
</dbReference>
<comment type="cofactor">
    <cofactor evidence="1 5 6">
        <name>pyridoxal 5'-phosphate</name>
        <dbReference type="ChEBI" id="CHEBI:597326"/>
    </cofactor>
</comment>
<dbReference type="GO" id="GO:0008483">
    <property type="term" value="F:transaminase activity"/>
    <property type="evidence" value="ECO:0007669"/>
    <property type="project" value="UniProtKB-KW"/>
</dbReference>
<proteinExistence type="inferred from homology"/>
<dbReference type="SUPFAM" id="SSF53383">
    <property type="entry name" value="PLP-dependent transferases"/>
    <property type="match status" value="1"/>
</dbReference>
<dbReference type="GO" id="GO:0015937">
    <property type="term" value="P:coenzyme A biosynthetic process"/>
    <property type="evidence" value="ECO:0007669"/>
    <property type="project" value="TreeGrafter"/>
</dbReference>
<keyword evidence="2 5" id="KW-0663">Pyridoxal phosphate</keyword>
<evidence type="ECO:0000256" key="3">
    <source>
        <dbReference type="ARBA" id="ARBA00023239"/>
    </source>
</evidence>
<dbReference type="GO" id="GO:0004068">
    <property type="term" value="F:aspartate 1-decarboxylase activity"/>
    <property type="evidence" value="ECO:0007669"/>
    <property type="project" value="TreeGrafter"/>
</dbReference>
<dbReference type="Gene3D" id="3.90.1150.10">
    <property type="entry name" value="Aspartate Aminotransferase, domain 1"/>
    <property type="match status" value="1"/>
</dbReference>
<comment type="caution">
    <text evidence="7">The sequence shown here is derived from an EMBL/GenBank/DDBJ whole genome shotgun (WGS) entry which is preliminary data.</text>
</comment>
<evidence type="ECO:0000313" key="8">
    <source>
        <dbReference type="Proteomes" id="UP000605805"/>
    </source>
</evidence>
<dbReference type="Gene3D" id="3.40.640.10">
    <property type="entry name" value="Type I PLP-dependent aspartate aminotransferase-like (Major domain)"/>
    <property type="match status" value="1"/>
</dbReference>
<dbReference type="PANTHER" id="PTHR42735">
    <property type="match status" value="1"/>
</dbReference>
<name>A0A832YZQ1_9CREN</name>
<evidence type="ECO:0000256" key="6">
    <source>
        <dbReference type="RuleBase" id="RU000382"/>
    </source>
</evidence>
<evidence type="ECO:0000256" key="4">
    <source>
        <dbReference type="ARBA" id="ARBA00038302"/>
    </source>
</evidence>